<dbReference type="Pfam" id="PF00646">
    <property type="entry name" value="F-box"/>
    <property type="match status" value="1"/>
</dbReference>
<dbReference type="InterPro" id="IPR001810">
    <property type="entry name" value="F-box_dom"/>
</dbReference>
<reference evidence="2 3" key="1">
    <citation type="journal article" date="2013" name="Proc. Natl. Acad. Sci. U.S.A.">
        <title>Fine-scale variation in meiotic recombination in Mimulus inferred from population shotgun sequencing.</title>
        <authorList>
            <person name="Hellsten U."/>
            <person name="Wright K.M."/>
            <person name="Jenkins J."/>
            <person name="Shu S."/>
            <person name="Yuan Y."/>
            <person name="Wessler S.R."/>
            <person name="Schmutz J."/>
            <person name="Willis J.H."/>
            <person name="Rokhsar D.S."/>
        </authorList>
    </citation>
    <scope>NUCLEOTIDE SEQUENCE [LARGE SCALE GENOMIC DNA]</scope>
    <source>
        <strain evidence="3">cv. DUN x IM62</strain>
    </source>
</reference>
<dbReference type="Gene3D" id="3.80.10.10">
    <property type="entry name" value="Ribonuclease Inhibitor"/>
    <property type="match status" value="1"/>
</dbReference>
<gene>
    <name evidence="2" type="ORF">MIMGU_mgv1a009429mg</name>
</gene>
<dbReference type="eggNOG" id="ENOG502RYTW">
    <property type="taxonomic scope" value="Eukaryota"/>
</dbReference>
<dbReference type="PROSITE" id="PS50181">
    <property type="entry name" value="FBOX"/>
    <property type="match status" value="1"/>
</dbReference>
<evidence type="ECO:0000313" key="3">
    <source>
        <dbReference type="Proteomes" id="UP000030748"/>
    </source>
</evidence>
<dbReference type="SMART" id="SM00579">
    <property type="entry name" value="FBD"/>
    <property type="match status" value="1"/>
</dbReference>
<dbReference type="SUPFAM" id="SSF81383">
    <property type="entry name" value="F-box domain"/>
    <property type="match status" value="1"/>
</dbReference>
<dbReference type="CDD" id="cd22160">
    <property type="entry name" value="F-box_AtFBL13-like"/>
    <property type="match status" value="1"/>
</dbReference>
<keyword evidence="3" id="KW-1185">Reference proteome</keyword>
<feature type="domain" description="F-box" evidence="1">
    <location>
        <begin position="19"/>
        <end position="69"/>
    </location>
</feature>
<proteinExistence type="predicted"/>
<dbReference type="Pfam" id="PF08387">
    <property type="entry name" value="FBD"/>
    <property type="match status" value="1"/>
</dbReference>
<dbReference type="InterPro" id="IPR053781">
    <property type="entry name" value="F-box_AtFBL13-like"/>
</dbReference>
<dbReference type="STRING" id="4155.A0A022QVJ6"/>
<dbReference type="InterPro" id="IPR032675">
    <property type="entry name" value="LRR_dom_sf"/>
</dbReference>
<organism evidence="2 3">
    <name type="scientific">Erythranthe guttata</name>
    <name type="common">Yellow monkey flower</name>
    <name type="synonym">Mimulus guttatus</name>
    <dbReference type="NCBI Taxonomy" id="4155"/>
    <lineage>
        <taxon>Eukaryota</taxon>
        <taxon>Viridiplantae</taxon>
        <taxon>Streptophyta</taxon>
        <taxon>Embryophyta</taxon>
        <taxon>Tracheophyta</taxon>
        <taxon>Spermatophyta</taxon>
        <taxon>Magnoliopsida</taxon>
        <taxon>eudicotyledons</taxon>
        <taxon>Gunneridae</taxon>
        <taxon>Pentapetalae</taxon>
        <taxon>asterids</taxon>
        <taxon>lamiids</taxon>
        <taxon>Lamiales</taxon>
        <taxon>Phrymaceae</taxon>
        <taxon>Erythranthe</taxon>
    </lineage>
</organism>
<dbReference type="InterPro" id="IPR036047">
    <property type="entry name" value="F-box-like_dom_sf"/>
</dbReference>
<protein>
    <recommendedName>
        <fullName evidence="1">F-box domain-containing protein</fullName>
    </recommendedName>
</protein>
<name>A0A022QVJ6_ERYGU</name>
<dbReference type="PANTHER" id="PTHR31900">
    <property type="entry name" value="F-BOX/RNI SUPERFAMILY PROTEIN-RELATED"/>
    <property type="match status" value="1"/>
</dbReference>
<dbReference type="SUPFAM" id="SSF52047">
    <property type="entry name" value="RNI-like"/>
    <property type="match status" value="1"/>
</dbReference>
<dbReference type="Pfam" id="PF24758">
    <property type="entry name" value="LRR_At5g56370"/>
    <property type="match status" value="1"/>
</dbReference>
<dbReference type="Gene3D" id="1.20.1280.50">
    <property type="match status" value="1"/>
</dbReference>
<dbReference type="InterPro" id="IPR055411">
    <property type="entry name" value="LRR_FXL15/At3g58940/PEG3-like"/>
</dbReference>
<sequence>MAITEEHRRIRRRKSSSRIDRISDLPDSILCHILSFLPTKSSVATAILARRWRFLWAYVTTLDFQYQNQEIIHRVMLQRRAHTLITFHLDYDTPCSSYQLETWIAFATARSVERLDLYLQEQDSSDLGDLPPCLFTCKTLVELTLDTCGVIPLNASVYLPRLKKLRLIFVQYEADESLPEMLAGCPVLEELEIELFDDMVCCDVSSPTVKRLALNFINERNGGRAGRLEINTPALEYLLINDYFLDHIKCGSCKELRGWMEPPQQVPTCLSSHLRIVKFAYLHGRKHDFEIIRYLLRNARVLEMMEISYSVCLDSDAKVEILEKITRFQRGSTSCEVDFIRS</sequence>
<evidence type="ECO:0000259" key="1">
    <source>
        <dbReference type="PROSITE" id="PS50181"/>
    </source>
</evidence>
<dbReference type="AlphaFoldDB" id="A0A022QVJ6"/>
<dbReference type="InterPro" id="IPR006566">
    <property type="entry name" value="FBD"/>
</dbReference>
<dbReference type="EMBL" id="KI631034">
    <property type="protein sequence ID" value="EYU30515.1"/>
    <property type="molecule type" value="Genomic_DNA"/>
</dbReference>
<dbReference type="PANTHER" id="PTHR31900:SF34">
    <property type="entry name" value="EMB|CAB62440.1-RELATED"/>
    <property type="match status" value="1"/>
</dbReference>
<evidence type="ECO:0000313" key="2">
    <source>
        <dbReference type="EMBL" id="EYU30515.1"/>
    </source>
</evidence>
<dbReference type="InterPro" id="IPR050232">
    <property type="entry name" value="FBL13/AtMIF1-like"/>
</dbReference>
<accession>A0A022QVJ6</accession>
<dbReference type="Proteomes" id="UP000030748">
    <property type="component" value="Unassembled WGS sequence"/>
</dbReference>